<evidence type="ECO:0000256" key="1">
    <source>
        <dbReference type="ARBA" id="ARBA00002442"/>
    </source>
</evidence>
<dbReference type="Proteomes" id="UP000192872">
    <property type="component" value="Unassembled WGS sequence"/>
</dbReference>
<evidence type="ECO:0000256" key="5">
    <source>
        <dbReference type="ARBA" id="ARBA00022448"/>
    </source>
</evidence>
<accession>A0A1W9HZS1</accession>
<keyword evidence="7 12" id="KW-0997">Cell inner membrane</keyword>
<evidence type="ECO:0000313" key="15">
    <source>
        <dbReference type="Proteomes" id="UP000192872"/>
    </source>
</evidence>
<dbReference type="GO" id="GO:0015232">
    <property type="term" value="F:heme transmembrane transporter activity"/>
    <property type="evidence" value="ECO:0007669"/>
    <property type="project" value="InterPro"/>
</dbReference>
<comment type="similarity">
    <text evidence="3 12">Belongs to the CcmB/CycW/HelB family.</text>
</comment>
<evidence type="ECO:0000256" key="3">
    <source>
        <dbReference type="ARBA" id="ARBA00010544"/>
    </source>
</evidence>
<feature type="transmembrane region" description="Helical" evidence="13">
    <location>
        <begin position="161"/>
        <end position="183"/>
    </location>
</feature>
<feature type="transmembrane region" description="Helical" evidence="13">
    <location>
        <begin position="195"/>
        <end position="217"/>
    </location>
</feature>
<dbReference type="InterPro" id="IPR003544">
    <property type="entry name" value="Cyt_c_biogenesis_CcmB"/>
</dbReference>
<evidence type="ECO:0000256" key="9">
    <source>
        <dbReference type="ARBA" id="ARBA00022748"/>
    </source>
</evidence>
<comment type="function">
    <text evidence="1 12">Required for the export of heme to the periplasm for the biogenesis of c-type cytochromes.</text>
</comment>
<dbReference type="RefSeq" id="WP_376800340.1">
    <property type="nucleotide sequence ID" value="NZ_DBNB01000037.1"/>
</dbReference>
<dbReference type="GO" id="GO:0017004">
    <property type="term" value="P:cytochrome complex assembly"/>
    <property type="evidence" value="ECO:0007669"/>
    <property type="project" value="UniProtKB-KW"/>
</dbReference>
<reference evidence="14 15" key="1">
    <citation type="journal article" date="2017" name="Water Res.">
        <title>Comammox in drinking water systems.</title>
        <authorList>
            <person name="Wang Y."/>
            <person name="Ma L."/>
            <person name="Mao Y."/>
            <person name="Jiang X."/>
            <person name="Xia Y."/>
            <person name="Yu K."/>
            <person name="Li B."/>
            <person name="Zhang T."/>
        </authorList>
    </citation>
    <scope>NUCLEOTIDE SEQUENCE [LARGE SCALE GENOMIC DNA]</scope>
    <source>
        <strain evidence="14">SG_bin8</strain>
    </source>
</reference>
<evidence type="ECO:0000256" key="2">
    <source>
        <dbReference type="ARBA" id="ARBA00004429"/>
    </source>
</evidence>
<dbReference type="PIRSF" id="PIRSF002764">
    <property type="entry name" value="CcmB"/>
    <property type="match status" value="1"/>
</dbReference>
<gene>
    <name evidence="14" type="ORF">A4S15_07830</name>
</gene>
<evidence type="ECO:0000256" key="11">
    <source>
        <dbReference type="ARBA" id="ARBA00023136"/>
    </source>
</evidence>
<evidence type="ECO:0000256" key="13">
    <source>
        <dbReference type="SAM" id="Phobius"/>
    </source>
</evidence>
<name>A0A1W9HZS1_9HYPH</name>
<comment type="caution">
    <text evidence="14">The sequence shown here is derived from an EMBL/GenBank/DDBJ whole genome shotgun (WGS) entry which is preliminary data.</text>
</comment>
<dbReference type="STRING" id="1827387.A4S15_07830"/>
<dbReference type="GO" id="GO:0005886">
    <property type="term" value="C:plasma membrane"/>
    <property type="evidence" value="ECO:0007669"/>
    <property type="project" value="UniProtKB-SubCell"/>
</dbReference>
<comment type="subcellular location">
    <subcellularLocation>
        <location evidence="2">Cell inner membrane</location>
        <topology evidence="2">Multi-pass membrane protein</topology>
    </subcellularLocation>
</comment>
<keyword evidence="9 12" id="KW-0201">Cytochrome c-type biogenesis</keyword>
<evidence type="ECO:0000256" key="10">
    <source>
        <dbReference type="ARBA" id="ARBA00022989"/>
    </source>
</evidence>
<evidence type="ECO:0000256" key="6">
    <source>
        <dbReference type="ARBA" id="ARBA00022475"/>
    </source>
</evidence>
<keyword evidence="8 13" id="KW-0812">Transmembrane</keyword>
<evidence type="ECO:0000313" key="14">
    <source>
        <dbReference type="EMBL" id="OQW52711.1"/>
    </source>
</evidence>
<dbReference type="InterPro" id="IPR026031">
    <property type="entry name" value="Cyt_c_CcmB_bac"/>
</dbReference>
<dbReference type="EMBL" id="LWDL01000012">
    <property type="protein sequence ID" value="OQW52711.1"/>
    <property type="molecule type" value="Genomic_DNA"/>
</dbReference>
<dbReference type="PANTHER" id="PTHR30070">
    <property type="entry name" value="HEME EXPORTER PROTEIN B"/>
    <property type="match status" value="1"/>
</dbReference>
<keyword evidence="6 12" id="KW-1003">Cell membrane</keyword>
<sequence>MTAALLALFRRDLLLAARSGGVSLTGALFFLVLCGIIPFAIGPDQKLLSRLAPAILWIGVLLASLLGLDRLFHADEEDGTLDLLMASPAPLTAVVMVKCLAHWLTTGLPLILITPLLAILLGLDWQYLPRLLLTLCIGTPALTCLGSIGAALTLSLRRGGLVLAVIILPLALPLLIFAVAAASADGTGNSARAPLLLLAAVALVILAFAPFVSAAALRLTRN</sequence>
<evidence type="ECO:0000256" key="8">
    <source>
        <dbReference type="ARBA" id="ARBA00022692"/>
    </source>
</evidence>
<evidence type="ECO:0000256" key="12">
    <source>
        <dbReference type="PIRNR" id="PIRNR002764"/>
    </source>
</evidence>
<dbReference type="GO" id="GO:1903607">
    <property type="term" value="P:cytochrome c biosynthetic process"/>
    <property type="evidence" value="ECO:0007669"/>
    <property type="project" value="TreeGrafter"/>
</dbReference>
<keyword evidence="5 12" id="KW-0813">Transport</keyword>
<evidence type="ECO:0000256" key="4">
    <source>
        <dbReference type="ARBA" id="ARBA00016452"/>
    </source>
</evidence>
<keyword evidence="10 13" id="KW-1133">Transmembrane helix</keyword>
<protein>
    <recommendedName>
        <fullName evidence="4 12">Heme exporter protein B</fullName>
    </recommendedName>
</protein>
<feature type="transmembrane region" description="Helical" evidence="13">
    <location>
        <begin position="131"/>
        <end position="154"/>
    </location>
</feature>
<dbReference type="PRINTS" id="PR01414">
    <property type="entry name" value="CCMBBIOGNSIS"/>
</dbReference>
<proteinExistence type="inferred from homology"/>
<feature type="transmembrane region" description="Helical" evidence="13">
    <location>
        <begin position="54"/>
        <end position="72"/>
    </location>
</feature>
<organism evidence="14 15">
    <name type="scientific">Candidatus Raskinella chloraquaticus</name>
    <dbReference type="NCBI Taxonomy" id="1951219"/>
    <lineage>
        <taxon>Bacteria</taxon>
        <taxon>Pseudomonadati</taxon>
        <taxon>Pseudomonadota</taxon>
        <taxon>Alphaproteobacteria</taxon>
        <taxon>Hyphomicrobiales</taxon>
        <taxon>Phreatobacteraceae</taxon>
        <taxon>Candidatus Raskinella</taxon>
    </lineage>
</organism>
<evidence type="ECO:0000256" key="7">
    <source>
        <dbReference type="ARBA" id="ARBA00022519"/>
    </source>
</evidence>
<feature type="transmembrane region" description="Helical" evidence="13">
    <location>
        <begin position="108"/>
        <end position="125"/>
    </location>
</feature>
<keyword evidence="11 12" id="KW-0472">Membrane</keyword>
<dbReference type="Pfam" id="PF03379">
    <property type="entry name" value="CcmB"/>
    <property type="match status" value="1"/>
</dbReference>
<dbReference type="NCBIfam" id="TIGR01190">
    <property type="entry name" value="ccmB"/>
    <property type="match status" value="1"/>
</dbReference>
<dbReference type="AlphaFoldDB" id="A0A1W9HZS1"/>
<dbReference type="PANTHER" id="PTHR30070:SF1">
    <property type="entry name" value="CYTOCHROME C BIOGENESIS B-RELATED"/>
    <property type="match status" value="1"/>
</dbReference>
<feature type="transmembrane region" description="Helical" evidence="13">
    <location>
        <begin position="26"/>
        <end position="42"/>
    </location>
</feature>